<dbReference type="Proteomes" id="UP001056120">
    <property type="component" value="Linkage Group LG02"/>
</dbReference>
<protein>
    <submittedName>
        <fullName evidence="1">Uncharacterized protein</fullName>
    </submittedName>
</protein>
<keyword evidence="2" id="KW-1185">Reference proteome</keyword>
<reference evidence="2" key="1">
    <citation type="journal article" date="2022" name="Mol. Ecol. Resour.">
        <title>The genomes of chicory, endive, great burdock and yacon provide insights into Asteraceae palaeo-polyploidization history and plant inulin production.</title>
        <authorList>
            <person name="Fan W."/>
            <person name="Wang S."/>
            <person name="Wang H."/>
            <person name="Wang A."/>
            <person name="Jiang F."/>
            <person name="Liu H."/>
            <person name="Zhao H."/>
            <person name="Xu D."/>
            <person name="Zhang Y."/>
        </authorList>
    </citation>
    <scope>NUCLEOTIDE SEQUENCE [LARGE SCALE GENOMIC DNA]</scope>
    <source>
        <strain evidence="2">cv. Yunnan</strain>
    </source>
</reference>
<dbReference type="EMBL" id="CM042019">
    <property type="protein sequence ID" value="KAI3824108.1"/>
    <property type="molecule type" value="Genomic_DNA"/>
</dbReference>
<proteinExistence type="predicted"/>
<reference evidence="1 2" key="2">
    <citation type="journal article" date="2022" name="Mol. Ecol. Resour.">
        <title>The genomes of chicory, endive, great burdock and yacon provide insights into Asteraceae paleo-polyploidization history and plant inulin production.</title>
        <authorList>
            <person name="Fan W."/>
            <person name="Wang S."/>
            <person name="Wang H."/>
            <person name="Wang A."/>
            <person name="Jiang F."/>
            <person name="Liu H."/>
            <person name="Zhao H."/>
            <person name="Xu D."/>
            <person name="Zhang Y."/>
        </authorList>
    </citation>
    <scope>NUCLEOTIDE SEQUENCE [LARGE SCALE GENOMIC DNA]</scope>
    <source>
        <strain evidence="2">cv. Yunnan</strain>
        <tissue evidence="1">Leaves</tissue>
    </source>
</reference>
<organism evidence="1 2">
    <name type="scientific">Smallanthus sonchifolius</name>
    <dbReference type="NCBI Taxonomy" id="185202"/>
    <lineage>
        <taxon>Eukaryota</taxon>
        <taxon>Viridiplantae</taxon>
        <taxon>Streptophyta</taxon>
        <taxon>Embryophyta</taxon>
        <taxon>Tracheophyta</taxon>
        <taxon>Spermatophyta</taxon>
        <taxon>Magnoliopsida</taxon>
        <taxon>eudicotyledons</taxon>
        <taxon>Gunneridae</taxon>
        <taxon>Pentapetalae</taxon>
        <taxon>asterids</taxon>
        <taxon>campanulids</taxon>
        <taxon>Asterales</taxon>
        <taxon>Asteraceae</taxon>
        <taxon>Asteroideae</taxon>
        <taxon>Heliantheae alliance</taxon>
        <taxon>Millerieae</taxon>
        <taxon>Smallanthus</taxon>
    </lineage>
</organism>
<name>A0ACB9JVU1_9ASTR</name>
<evidence type="ECO:0000313" key="2">
    <source>
        <dbReference type="Proteomes" id="UP001056120"/>
    </source>
</evidence>
<sequence>MKYENKIPNTAKVEVLKILLPCILEVTTVISHAATRVSSPPRLHLFTHQYIIPLSPHSFTTQIPHFSHFTQINSFNFLSSFRR</sequence>
<evidence type="ECO:0000313" key="1">
    <source>
        <dbReference type="EMBL" id="KAI3824108.1"/>
    </source>
</evidence>
<accession>A0ACB9JVU1</accession>
<comment type="caution">
    <text evidence="1">The sequence shown here is derived from an EMBL/GenBank/DDBJ whole genome shotgun (WGS) entry which is preliminary data.</text>
</comment>
<gene>
    <name evidence="1" type="ORF">L1987_05557</name>
</gene>